<organism evidence="1 2">
    <name type="scientific">Lactuca sativa</name>
    <name type="common">Garden lettuce</name>
    <dbReference type="NCBI Taxonomy" id="4236"/>
    <lineage>
        <taxon>Eukaryota</taxon>
        <taxon>Viridiplantae</taxon>
        <taxon>Streptophyta</taxon>
        <taxon>Embryophyta</taxon>
        <taxon>Tracheophyta</taxon>
        <taxon>Spermatophyta</taxon>
        <taxon>Magnoliopsida</taxon>
        <taxon>eudicotyledons</taxon>
        <taxon>Gunneridae</taxon>
        <taxon>Pentapetalae</taxon>
        <taxon>asterids</taxon>
        <taxon>campanulids</taxon>
        <taxon>Asterales</taxon>
        <taxon>Asteraceae</taxon>
        <taxon>Cichorioideae</taxon>
        <taxon>Cichorieae</taxon>
        <taxon>Lactucinae</taxon>
        <taxon>Lactuca</taxon>
    </lineage>
</organism>
<comment type="caution">
    <text evidence="1">The sequence shown here is derived from an EMBL/GenBank/DDBJ whole genome shotgun (WGS) entry which is preliminary data.</text>
</comment>
<gene>
    <name evidence="1" type="ORF">LSAT_V11C300121630</name>
</gene>
<dbReference type="AlphaFoldDB" id="A0A9R1W4M2"/>
<name>A0A9R1W4M2_LACSA</name>
<dbReference type="EMBL" id="NBSK02000003">
    <property type="protein sequence ID" value="KAJ0218461.1"/>
    <property type="molecule type" value="Genomic_DNA"/>
</dbReference>
<keyword evidence="2" id="KW-1185">Reference proteome</keyword>
<evidence type="ECO:0000313" key="1">
    <source>
        <dbReference type="EMBL" id="KAJ0218461.1"/>
    </source>
</evidence>
<proteinExistence type="predicted"/>
<evidence type="ECO:0000313" key="2">
    <source>
        <dbReference type="Proteomes" id="UP000235145"/>
    </source>
</evidence>
<protein>
    <recommendedName>
        <fullName evidence="3">RNA-directed DNA polymerase, eukaryota, reverse transcriptase zinc-binding domain protein</fullName>
    </recommendedName>
</protein>
<sequence>MVSQAWNSFTGSGPPDEALAAKLRIIKNAIKNWRRKEYEKEMKMFDGSKRRVLELDSNAESRNLSEAKISEWHEGKKKLIEMEDIRRLDLKQKSKVKWTVEGDEIANFFMP</sequence>
<evidence type="ECO:0008006" key="3">
    <source>
        <dbReference type="Google" id="ProtNLM"/>
    </source>
</evidence>
<reference evidence="1 2" key="1">
    <citation type="journal article" date="2017" name="Nat. Commun.">
        <title>Genome assembly with in vitro proximity ligation data and whole-genome triplication in lettuce.</title>
        <authorList>
            <person name="Reyes-Chin-Wo S."/>
            <person name="Wang Z."/>
            <person name="Yang X."/>
            <person name="Kozik A."/>
            <person name="Arikit S."/>
            <person name="Song C."/>
            <person name="Xia L."/>
            <person name="Froenicke L."/>
            <person name="Lavelle D.O."/>
            <person name="Truco M.J."/>
            <person name="Xia R."/>
            <person name="Zhu S."/>
            <person name="Xu C."/>
            <person name="Xu H."/>
            <person name="Xu X."/>
            <person name="Cox K."/>
            <person name="Korf I."/>
            <person name="Meyers B.C."/>
            <person name="Michelmore R.W."/>
        </authorList>
    </citation>
    <scope>NUCLEOTIDE SEQUENCE [LARGE SCALE GENOMIC DNA]</scope>
    <source>
        <strain evidence="2">cv. Salinas</strain>
        <tissue evidence="1">Seedlings</tissue>
    </source>
</reference>
<accession>A0A9R1W4M2</accession>
<dbReference type="Proteomes" id="UP000235145">
    <property type="component" value="Unassembled WGS sequence"/>
</dbReference>